<dbReference type="InterPro" id="IPR035906">
    <property type="entry name" value="MetI-like_sf"/>
</dbReference>
<dbReference type="InterPro" id="IPR010065">
    <property type="entry name" value="AA_ABC_transptr_permease_3TM"/>
</dbReference>
<name>A0A6L7GAK0_9RHOB</name>
<evidence type="ECO:0000256" key="4">
    <source>
        <dbReference type="ARBA" id="ARBA00022475"/>
    </source>
</evidence>
<sequence>MHFDLSLAIASLPALFHGLMMTICLSIFVLLLGIVFSVPMALARMSKRRSLAWPALVFVIFFRGTPVLVLLYILYFGIAQFAWVRESFFWPLFADPFGCAVIGLALNHVAYMTDVVRGSLLSVPRGIAEASLALGIPERKVFLWVRLPLALRYGIRAYQNEVVGFIKGTAIVSVVTINDLTAVANGIFQETYDPLTPMITAAVMYWIVVNLVRLGFAGLDRWLNRHHAPEPASRTRTRKAAVA</sequence>
<comment type="caution">
    <text evidence="11">The sequence shown here is derived from an EMBL/GenBank/DDBJ whole genome shotgun (WGS) entry which is preliminary data.</text>
</comment>
<keyword evidence="12" id="KW-1185">Reference proteome</keyword>
<organism evidence="11 12">
    <name type="scientific">Pseudooceanicola albus</name>
    <dbReference type="NCBI Taxonomy" id="2692189"/>
    <lineage>
        <taxon>Bacteria</taxon>
        <taxon>Pseudomonadati</taxon>
        <taxon>Pseudomonadota</taxon>
        <taxon>Alphaproteobacteria</taxon>
        <taxon>Rhodobacterales</taxon>
        <taxon>Paracoccaceae</taxon>
        <taxon>Pseudooceanicola</taxon>
    </lineage>
</organism>
<dbReference type="RefSeq" id="WP_160896826.1">
    <property type="nucleotide sequence ID" value="NZ_WUMU01000034.1"/>
</dbReference>
<reference evidence="11 12" key="1">
    <citation type="submission" date="2019-12" db="EMBL/GenBank/DDBJ databases">
        <authorList>
            <person name="Li M."/>
        </authorList>
    </citation>
    <scope>NUCLEOTIDE SEQUENCE [LARGE SCALE GENOMIC DNA]</scope>
    <source>
        <strain evidence="11 12">GBMRC 2024</strain>
    </source>
</reference>
<keyword evidence="8 9" id="KW-0472">Membrane</keyword>
<evidence type="ECO:0000256" key="3">
    <source>
        <dbReference type="ARBA" id="ARBA00022448"/>
    </source>
</evidence>
<dbReference type="NCBIfam" id="TIGR01726">
    <property type="entry name" value="HEQRo_perm_3TM"/>
    <property type="match status" value="1"/>
</dbReference>
<keyword evidence="4" id="KW-1003">Cell membrane</keyword>
<dbReference type="Gene3D" id="1.10.3720.10">
    <property type="entry name" value="MetI-like"/>
    <property type="match status" value="1"/>
</dbReference>
<keyword evidence="7 9" id="KW-1133">Transmembrane helix</keyword>
<evidence type="ECO:0000313" key="11">
    <source>
        <dbReference type="EMBL" id="MXN20702.1"/>
    </source>
</evidence>
<feature type="domain" description="ABC transmembrane type-1" evidence="10">
    <location>
        <begin position="19"/>
        <end position="216"/>
    </location>
</feature>
<keyword evidence="6" id="KW-0029">Amino-acid transport</keyword>
<dbReference type="AlphaFoldDB" id="A0A6L7GAK0"/>
<dbReference type="InterPro" id="IPR043429">
    <property type="entry name" value="ArtM/GltK/GlnP/TcyL/YhdX-like"/>
</dbReference>
<proteinExistence type="inferred from homology"/>
<dbReference type="SUPFAM" id="SSF161098">
    <property type="entry name" value="MetI-like"/>
    <property type="match status" value="1"/>
</dbReference>
<evidence type="ECO:0000256" key="7">
    <source>
        <dbReference type="ARBA" id="ARBA00022989"/>
    </source>
</evidence>
<evidence type="ECO:0000256" key="5">
    <source>
        <dbReference type="ARBA" id="ARBA00022692"/>
    </source>
</evidence>
<feature type="transmembrane region" description="Helical" evidence="9">
    <location>
        <begin position="55"/>
        <end position="76"/>
    </location>
</feature>
<comment type="similarity">
    <text evidence="2">Belongs to the binding-protein-dependent transport system permease family. HisMQ subfamily.</text>
</comment>
<dbReference type="EMBL" id="WUMU01000034">
    <property type="protein sequence ID" value="MXN20702.1"/>
    <property type="molecule type" value="Genomic_DNA"/>
</dbReference>
<evidence type="ECO:0000313" key="12">
    <source>
        <dbReference type="Proteomes" id="UP000477911"/>
    </source>
</evidence>
<feature type="transmembrane region" description="Helical" evidence="9">
    <location>
        <begin position="162"/>
        <end position="183"/>
    </location>
</feature>
<dbReference type="Pfam" id="PF00528">
    <property type="entry name" value="BPD_transp_1"/>
    <property type="match status" value="1"/>
</dbReference>
<accession>A0A6L7GAK0</accession>
<dbReference type="PROSITE" id="PS50928">
    <property type="entry name" value="ABC_TM1"/>
    <property type="match status" value="1"/>
</dbReference>
<protein>
    <submittedName>
        <fullName evidence="11">ABC transporter permease subunit</fullName>
    </submittedName>
</protein>
<comment type="subcellular location">
    <subcellularLocation>
        <location evidence="1">Cell inner membrane</location>
        <topology evidence="1">Multi-pass membrane protein</topology>
    </subcellularLocation>
    <subcellularLocation>
        <location evidence="9">Cell membrane</location>
        <topology evidence="9">Multi-pass membrane protein</topology>
    </subcellularLocation>
</comment>
<dbReference type="PANTHER" id="PTHR30614:SF0">
    <property type="entry name" value="L-CYSTINE TRANSPORT SYSTEM PERMEASE PROTEIN TCYL"/>
    <property type="match status" value="1"/>
</dbReference>
<dbReference type="InterPro" id="IPR000515">
    <property type="entry name" value="MetI-like"/>
</dbReference>
<gene>
    <name evidence="11" type="ORF">GR170_22965</name>
</gene>
<feature type="transmembrane region" description="Helical" evidence="9">
    <location>
        <begin position="20"/>
        <end position="43"/>
    </location>
</feature>
<feature type="transmembrane region" description="Helical" evidence="9">
    <location>
        <begin position="195"/>
        <end position="216"/>
    </location>
</feature>
<evidence type="ECO:0000256" key="9">
    <source>
        <dbReference type="RuleBase" id="RU363032"/>
    </source>
</evidence>
<keyword evidence="5 9" id="KW-0812">Transmembrane</keyword>
<dbReference type="Proteomes" id="UP000477911">
    <property type="component" value="Unassembled WGS sequence"/>
</dbReference>
<evidence type="ECO:0000256" key="8">
    <source>
        <dbReference type="ARBA" id="ARBA00023136"/>
    </source>
</evidence>
<keyword evidence="3 9" id="KW-0813">Transport</keyword>
<dbReference type="PANTHER" id="PTHR30614">
    <property type="entry name" value="MEMBRANE COMPONENT OF AMINO ACID ABC TRANSPORTER"/>
    <property type="match status" value="1"/>
</dbReference>
<feature type="transmembrane region" description="Helical" evidence="9">
    <location>
        <begin position="88"/>
        <end position="111"/>
    </location>
</feature>
<dbReference type="GO" id="GO:0043190">
    <property type="term" value="C:ATP-binding cassette (ABC) transporter complex"/>
    <property type="evidence" value="ECO:0007669"/>
    <property type="project" value="InterPro"/>
</dbReference>
<dbReference type="GO" id="GO:0006865">
    <property type="term" value="P:amino acid transport"/>
    <property type="evidence" value="ECO:0007669"/>
    <property type="project" value="UniProtKB-KW"/>
</dbReference>
<evidence type="ECO:0000256" key="1">
    <source>
        <dbReference type="ARBA" id="ARBA00004429"/>
    </source>
</evidence>
<evidence type="ECO:0000256" key="2">
    <source>
        <dbReference type="ARBA" id="ARBA00010072"/>
    </source>
</evidence>
<evidence type="ECO:0000256" key="6">
    <source>
        <dbReference type="ARBA" id="ARBA00022970"/>
    </source>
</evidence>
<evidence type="ECO:0000259" key="10">
    <source>
        <dbReference type="PROSITE" id="PS50928"/>
    </source>
</evidence>
<dbReference type="CDD" id="cd06261">
    <property type="entry name" value="TM_PBP2"/>
    <property type="match status" value="1"/>
</dbReference>
<dbReference type="GO" id="GO:0022857">
    <property type="term" value="F:transmembrane transporter activity"/>
    <property type="evidence" value="ECO:0007669"/>
    <property type="project" value="InterPro"/>
</dbReference>